<name>A0A4Y7U4Z3_9FLAO</name>
<sequence length="132" mass="15777">LLTLLIQGLTLPYFIRKINFTTFDDAVPRDEAYHLLRKELAEHASDYLRTTYSDQLESNASLQQLIQKWEQHTNGVDDESIGQELKVIYLDLLNHQRQWLITKNKEDQSLDESVIRRQMHYLDIEEEKLRYI</sequence>
<organism evidence="1 2">
    <name type="scientific">Flavobacterium circumlabens</name>
    <dbReference type="NCBI Taxonomy" id="2133765"/>
    <lineage>
        <taxon>Bacteria</taxon>
        <taxon>Pseudomonadati</taxon>
        <taxon>Bacteroidota</taxon>
        <taxon>Flavobacteriia</taxon>
        <taxon>Flavobacteriales</taxon>
        <taxon>Flavobacteriaceae</taxon>
        <taxon>Flavobacterium</taxon>
    </lineage>
</organism>
<dbReference type="AlphaFoldDB" id="A0A4Y7U4Z3"/>
<evidence type="ECO:0000313" key="1">
    <source>
        <dbReference type="EMBL" id="TEB41495.1"/>
    </source>
</evidence>
<dbReference type="Proteomes" id="UP000298340">
    <property type="component" value="Unassembled WGS sequence"/>
</dbReference>
<protein>
    <submittedName>
        <fullName evidence="1">Na+/H+ antiporter</fullName>
    </submittedName>
</protein>
<proteinExistence type="predicted"/>
<comment type="caution">
    <text evidence="1">The sequence shown here is derived from an EMBL/GenBank/DDBJ whole genome shotgun (WGS) entry which is preliminary data.</text>
</comment>
<feature type="non-terminal residue" evidence="1">
    <location>
        <position position="1"/>
    </location>
</feature>
<reference evidence="1 2" key="1">
    <citation type="journal article" date="2018" name="Syst. Appl. Microbiol.">
        <title>Flavobacterium circumlabens sp. nov. and Flavobacterium cupreum sp. nov., two psychrotrophic species isolated from Antarctic environmental samples.</title>
        <authorList>
            <person name="Kralova S."/>
            <person name="Busse H.J."/>
            <person name="Svec P."/>
            <person name="Maslanova I."/>
            <person name="Stankova E."/>
            <person name="Bartak M."/>
            <person name="Sedlacek I."/>
        </authorList>
    </citation>
    <scope>NUCLEOTIDE SEQUENCE [LARGE SCALE GENOMIC DNA]</scope>
    <source>
        <strain evidence="1 2">CCM 8828</strain>
    </source>
</reference>
<gene>
    <name evidence="1" type="ORF">D0809_25235</name>
</gene>
<evidence type="ECO:0000313" key="2">
    <source>
        <dbReference type="Proteomes" id="UP000298340"/>
    </source>
</evidence>
<dbReference type="EMBL" id="QWDN01000183">
    <property type="protein sequence ID" value="TEB41495.1"/>
    <property type="molecule type" value="Genomic_DNA"/>
</dbReference>
<accession>A0A4Y7U4Z3</accession>